<dbReference type="PANTHER" id="PTHR23514:SF3">
    <property type="entry name" value="BYPASS OF STOP CODON PROTEIN 6"/>
    <property type="match status" value="1"/>
</dbReference>
<dbReference type="Gene3D" id="1.20.1250.20">
    <property type="entry name" value="MFS general substrate transporter like domains"/>
    <property type="match status" value="2"/>
</dbReference>
<feature type="transmembrane region" description="Helical" evidence="8">
    <location>
        <begin position="142"/>
        <end position="161"/>
    </location>
</feature>
<evidence type="ECO:0000256" key="2">
    <source>
        <dbReference type="ARBA" id="ARBA00008335"/>
    </source>
</evidence>
<feature type="region of interest" description="Disordered" evidence="7">
    <location>
        <begin position="35"/>
        <end position="64"/>
    </location>
</feature>
<feature type="transmembrane region" description="Helical" evidence="8">
    <location>
        <begin position="451"/>
        <end position="470"/>
    </location>
</feature>
<dbReference type="Proteomes" id="UP000015241">
    <property type="component" value="Unassembled WGS sequence"/>
</dbReference>
<feature type="transmembrane region" description="Helical" evidence="8">
    <location>
        <begin position="301"/>
        <end position="323"/>
    </location>
</feature>
<evidence type="ECO:0000313" key="11">
    <source>
        <dbReference type="Proteomes" id="UP000015241"/>
    </source>
</evidence>
<dbReference type="InterPro" id="IPR020846">
    <property type="entry name" value="MFS_dom"/>
</dbReference>
<evidence type="ECO:0000256" key="5">
    <source>
        <dbReference type="ARBA" id="ARBA00022989"/>
    </source>
</evidence>
<protein>
    <recommendedName>
        <fullName evidence="9">Major facilitator superfamily (MFS) profile domain-containing protein</fullName>
    </recommendedName>
</protein>
<evidence type="ECO:0000256" key="3">
    <source>
        <dbReference type="ARBA" id="ARBA00022448"/>
    </source>
</evidence>
<evidence type="ECO:0000256" key="6">
    <source>
        <dbReference type="ARBA" id="ARBA00023136"/>
    </source>
</evidence>
<keyword evidence="3" id="KW-0813">Transport</keyword>
<keyword evidence="6 8" id="KW-0472">Membrane</keyword>
<feature type="transmembrane region" description="Helical" evidence="8">
    <location>
        <begin position="387"/>
        <end position="404"/>
    </location>
</feature>
<dbReference type="InterPro" id="IPR036259">
    <property type="entry name" value="MFS_trans_sf"/>
</dbReference>
<evidence type="ECO:0000256" key="1">
    <source>
        <dbReference type="ARBA" id="ARBA00004127"/>
    </source>
</evidence>
<keyword evidence="11" id="KW-1185">Reference proteome</keyword>
<comment type="subcellular location">
    <subcellularLocation>
        <location evidence="1">Endomembrane system</location>
        <topology evidence="1">Multi-pass membrane protein</topology>
    </subcellularLocation>
</comment>
<dbReference type="InterPro" id="IPR011701">
    <property type="entry name" value="MFS"/>
</dbReference>
<dbReference type="STRING" id="743788.S8G726"/>
<feature type="transmembrane region" description="Helical" evidence="8">
    <location>
        <begin position="207"/>
        <end position="225"/>
    </location>
</feature>
<keyword evidence="5 8" id="KW-1133">Transmembrane helix</keyword>
<feature type="transmembrane region" description="Helical" evidence="8">
    <location>
        <begin position="335"/>
        <end position="355"/>
    </location>
</feature>
<feature type="transmembrane region" description="Helical" evidence="8">
    <location>
        <begin position="108"/>
        <end position="130"/>
    </location>
</feature>
<evidence type="ECO:0000313" key="10">
    <source>
        <dbReference type="EMBL" id="EPT05960.1"/>
    </source>
</evidence>
<feature type="domain" description="Major facilitator superfamily (MFS) profile" evidence="9">
    <location>
        <begin position="80"/>
        <end position="474"/>
    </location>
</feature>
<dbReference type="SUPFAM" id="SSF103473">
    <property type="entry name" value="MFS general substrate transporter"/>
    <property type="match status" value="1"/>
</dbReference>
<name>S8G726_FOMSC</name>
<proteinExistence type="inferred from homology"/>
<dbReference type="GO" id="GO:0012505">
    <property type="term" value="C:endomembrane system"/>
    <property type="evidence" value="ECO:0007669"/>
    <property type="project" value="UniProtKB-SubCell"/>
</dbReference>
<dbReference type="GO" id="GO:0016020">
    <property type="term" value="C:membrane"/>
    <property type="evidence" value="ECO:0007669"/>
    <property type="project" value="TreeGrafter"/>
</dbReference>
<comment type="similarity">
    <text evidence="2">Belongs to the major facilitator superfamily.</text>
</comment>
<dbReference type="EMBL" id="KE504122">
    <property type="protein sequence ID" value="EPT05960.1"/>
    <property type="molecule type" value="Genomic_DNA"/>
</dbReference>
<reference evidence="10 11" key="1">
    <citation type="journal article" date="2012" name="Science">
        <title>The Paleozoic origin of enzymatic lignin decomposition reconstructed from 31 fungal genomes.</title>
        <authorList>
            <person name="Floudas D."/>
            <person name="Binder M."/>
            <person name="Riley R."/>
            <person name="Barry K."/>
            <person name="Blanchette R.A."/>
            <person name="Henrissat B."/>
            <person name="Martinez A.T."/>
            <person name="Otillar R."/>
            <person name="Spatafora J.W."/>
            <person name="Yadav J.S."/>
            <person name="Aerts A."/>
            <person name="Benoit I."/>
            <person name="Boyd A."/>
            <person name="Carlson A."/>
            <person name="Copeland A."/>
            <person name="Coutinho P.M."/>
            <person name="de Vries R.P."/>
            <person name="Ferreira P."/>
            <person name="Findley K."/>
            <person name="Foster B."/>
            <person name="Gaskell J."/>
            <person name="Glotzer D."/>
            <person name="Gorecki P."/>
            <person name="Heitman J."/>
            <person name="Hesse C."/>
            <person name="Hori C."/>
            <person name="Igarashi K."/>
            <person name="Jurgens J.A."/>
            <person name="Kallen N."/>
            <person name="Kersten P."/>
            <person name="Kohler A."/>
            <person name="Kuees U."/>
            <person name="Kumar T.K.A."/>
            <person name="Kuo A."/>
            <person name="LaButti K."/>
            <person name="Larrondo L.F."/>
            <person name="Lindquist E."/>
            <person name="Ling A."/>
            <person name="Lombard V."/>
            <person name="Lucas S."/>
            <person name="Lundell T."/>
            <person name="Martin R."/>
            <person name="McLaughlin D.J."/>
            <person name="Morgenstern I."/>
            <person name="Morin E."/>
            <person name="Murat C."/>
            <person name="Nagy L.G."/>
            <person name="Nolan M."/>
            <person name="Ohm R.A."/>
            <person name="Patyshakuliyeva A."/>
            <person name="Rokas A."/>
            <person name="Ruiz-Duenas F.J."/>
            <person name="Sabat G."/>
            <person name="Salamov A."/>
            <person name="Samejima M."/>
            <person name="Schmutz J."/>
            <person name="Slot J.C."/>
            <person name="St John F."/>
            <person name="Stenlid J."/>
            <person name="Sun H."/>
            <person name="Sun S."/>
            <person name="Syed K."/>
            <person name="Tsang A."/>
            <person name="Wiebenga A."/>
            <person name="Young D."/>
            <person name="Pisabarro A."/>
            <person name="Eastwood D.C."/>
            <person name="Martin F."/>
            <person name="Cullen D."/>
            <person name="Grigoriev I.V."/>
            <person name="Hibbett D.S."/>
        </authorList>
    </citation>
    <scope>NUCLEOTIDE SEQUENCE</scope>
    <source>
        <strain evidence="11">FP-58527</strain>
    </source>
</reference>
<evidence type="ECO:0000259" key="9">
    <source>
        <dbReference type="PROSITE" id="PS50850"/>
    </source>
</evidence>
<organism evidence="10 11">
    <name type="scientific">Fomitopsis schrenkii</name>
    <name type="common">Brown rot fungus</name>
    <dbReference type="NCBI Taxonomy" id="2126942"/>
    <lineage>
        <taxon>Eukaryota</taxon>
        <taxon>Fungi</taxon>
        <taxon>Dikarya</taxon>
        <taxon>Basidiomycota</taxon>
        <taxon>Agaricomycotina</taxon>
        <taxon>Agaricomycetes</taxon>
        <taxon>Polyporales</taxon>
        <taxon>Fomitopsis</taxon>
    </lineage>
</organism>
<feature type="transmembrane region" description="Helical" evidence="8">
    <location>
        <begin position="362"/>
        <end position="381"/>
    </location>
</feature>
<dbReference type="InterPro" id="IPR051788">
    <property type="entry name" value="MFS_Transporter"/>
</dbReference>
<feature type="transmembrane region" description="Helical" evidence="8">
    <location>
        <begin position="424"/>
        <end position="445"/>
    </location>
</feature>
<sequence>MPLSQGLELRAIGHKQDGVTGLDNDLTARNIGDNIGKASDREGLEPVSSTPVNESEDGTSERSHITASQARVHRWKNNLHFAALCYSYFLEGWNDGSLGPLLPRIQQYYNIGFAVVSLLFVFMTLGFVGGAMANAYLNQRVGFGKVMVLGAVLQLAGYIMIAPAGPFALMNVGVTFAGLGIAMQMAQCNGFVGSLKEHVRLHFGMLHAFYGLGAFVSPLAATHFATVRHWAFHYVIAASISATNIAVLALVFRMRRQEDVLADGGQLTTPAEAATQATQQASTGGRNVYAQILRVREVHLLSIWCLIYVGIEVSLGGWIVTFLEEKRGGNSTAGYISSGFFGGLMLGRIVLLWFNRKLGERWSILTYGAFAIALEVTIWAVPSLLENAVAVSFIGLFMGPMYPIMMNHSTALLPHWLRTGSMGYIAGIGQTGSAVLPLVTGLLASKFGIGTLQPLVVSMMSTMLVIWAVVPRARRFE</sequence>
<dbReference type="InParanoid" id="S8G726"/>
<dbReference type="PROSITE" id="PS50850">
    <property type="entry name" value="MFS"/>
    <property type="match status" value="1"/>
</dbReference>
<dbReference type="GO" id="GO:0022857">
    <property type="term" value="F:transmembrane transporter activity"/>
    <property type="evidence" value="ECO:0007669"/>
    <property type="project" value="InterPro"/>
</dbReference>
<evidence type="ECO:0000256" key="4">
    <source>
        <dbReference type="ARBA" id="ARBA00022692"/>
    </source>
</evidence>
<dbReference type="PANTHER" id="PTHR23514">
    <property type="entry name" value="BYPASS OF STOP CODON PROTEIN 6"/>
    <property type="match status" value="1"/>
</dbReference>
<dbReference type="FunFam" id="1.20.1250.20:FF:000286">
    <property type="entry name" value="MFS efflux transporter"/>
    <property type="match status" value="1"/>
</dbReference>
<gene>
    <name evidence="10" type="ORF">FOMPIDRAFT_1021100</name>
</gene>
<accession>S8G726</accession>
<evidence type="ECO:0000256" key="8">
    <source>
        <dbReference type="SAM" id="Phobius"/>
    </source>
</evidence>
<dbReference type="HOGENOM" id="CLU_021993_6_0_1"/>
<dbReference type="Pfam" id="PF07690">
    <property type="entry name" value="MFS_1"/>
    <property type="match status" value="1"/>
</dbReference>
<evidence type="ECO:0000256" key="7">
    <source>
        <dbReference type="SAM" id="MobiDB-lite"/>
    </source>
</evidence>
<feature type="transmembrane region" description="Helical" evidence="8">
    <location>
        <begin position="231"/>
        <end position="252"/>
    </location>
</feature>
<dbReference type="eggNOG" id="ENOG502QQA7">
    <property type="taxonomic scope" value="Eukaryota"/>
</dbReference>
<dbReference type="OrthoDB" id="413079at2759"/>
<keyword evidence="4 8" id="KW-0812">Transmembrane</keyword>
<dbReference type="AlphaFoldDB" id="S8G726"/>
<feature type="transmembrane region" description="Helical" evidence="8">
    <location>
        <begin position="167"/>
        <end position="186"/>
    </location>
</feature>